<evidence type="ECO:0000256" key="7">
    <source>
        <dbReference type="ARBA" id="ARBA00022962"/>
    </source>
</evidence>
<feature type="domain" description="Glutamine amidotransferase type-2" evidence="12">
    <location>
        <begin position="2"/>
        <end position="218"/>
    </location>
</feature>
<dbReference type="Gene3D" id="3.40.50.620">
    <property type="entry name" value="HUPs"/>
    <property type="match status" value="1"/>
</dbReference>
<comment type="catalytic activity">
    <reaction evidence="8">
        <text>L-aspartate + L-glutamine + ATP + H2O = L-asparagine + L-glutamate + AMP + diphosphate + H(+)</text>
        <dbReference type="Rhea" id="RHEA:12228"/>
        <dbReference type="ChEBI" id="CHEBI:15377"/>
        <dbReference type="ChEBI" id="CHEBI:15378"/>
        <dbReference type="ChEBI" id="CHEBI:29985"/>
        <dbReference type="ChEBI" id="CHEBI:29991"/>
        <dbReference type="ChEBI" id="CHEBI:30616"/>
        <dbReference type="ChEBI" id="CHEBI:33019"/>
        <dbReference type="ChEBI" id="CHEBI:58048"/>
        <dbReference type="ChEBI" id="CHEBI:58359"/>
        <dbReference type="ChEBI" id="CHEBI:456215"/>
        <dbReference type="EC" id="6.3.5.4"/>
    </reaction>
</comment>
<keyword evidence="9" id="KW-0028">Amino-acid biosynthesis</keyword>
<evidence type="ECO:0000256" key="9">
    <source>
        <dbReference type="PIRSR" id="PIRSR001589-1"/>
    </source>
</evidence>
<evidence type="ECO:0000256" key="8">
    <source>
        <dbReference type="ARBA" id="ARBA00048741"/>
    </source>
</evidence>
<keyword evidence="13" id="KW-0436">Ligase</keyword>
<dbReference type="InterPro" id="IPR051786">
    <property type="entry name" value="ASN_synthetase/amidase"/>
</dbReference>
<evidence type="ECO:0000313" key="13">
    <source>
        <dbReference type="EMBL" id="MQS15489.1"/>
    </source>
</evidence>
<comment type="pathway">
    <text evidence="1">Amino-acid biosynthesis; L-asparagine biosynthesis; L-asparagine from L-aspartate (L-Gln route): step 1/1.</text>
</comment>
<feature type="binding site" evidence="10">
    <location>
        <position position="265"/>
    </location>
    <ligand>
        <name>ATP</name>
        <dbReference type="ChEBI" id="CHEBI:30616"/>
    </ligand>
</feature>
<feature type="binding site" evidence="10">
    <location>
        <begin position="382"/>
        <end position="383"/>
    </location>
    <ligand>
        <name>ATP</name>
        <dbReference type="ChEBI" id="CHEBI:30616"/>
    </ligand>
</feature>
<dbReference type="EMBL" id="WBOF01000001">
    <property type="protein sequence ID" value="MQS15489.1"/>
    <property type="molecule type" value="Genomic_DNA"/>
</dbReference>
<evidence type="ECO:0000256" key="5">
    <source>
        <dbReference type="ARBA" id="ARBA00022840"/>
    </source>
</evidence>
<dbReference type="InterPro" id="IPR014729">
    <property type="entry name" value="Rossmann-like_a/b/a_fold"/>
</dbReference>
<name>A0A6N7KY58_9ACTN</name>
<evidence type="ECO:0000256" key="11">
    <source>
        <dbReference type="PIRSR" id="PIRSR001589-3"/>
    </source>
</evidence>
<dbReference type="SUPFAM" id="SSF56235">
    <property type="entry name" value="N-terminal nucleophile aminohydrolases (Ntn hydrolases)"/>
    <property type="match status" value="1"/>
</dbReference>
<dbReference type="Pfam" id="PF13537">
    <property type="entry name" value="GATase_7"/>
    <property type="match status" value="1"/>
</dbReference>
<accession>A0A6N7KY58</accession>
<dbReference type="InterPro" id="IPR033738">
    <property type="entry name" value="AsnB_N"/>
</dbReference>
<dbReference type="PIRSF" id="PIRSF001589">
    <property type="entry name" value="Asn_synthetase_glu-h"/>
    <property type="match status" value="1"/>
</dbReference>
<dbReference type="GO" id="GO:0004066">
    <property type="term" value="F:asparagine synthase (glutamine-hydrolyzing) activity"/>
    <property type="evidence" value="ECO:0007669"/>
    <property type="project" value="UniProtKB-EC"/>
</dbReference>
<dbReference type="PROSITE" id="PS51278">
    <property type="entry name" value="GATASE_TYPE_2"/>
    <property type="match status" value="1"/>
</dbReference>
<dbReference type="CDD" id="cd00712">
    <property type="entry name" value="AsnB"/>
    <property type="match status" value="1"/>
</dbReference>
<gene>
    <name evidence="13" type="primary">asnB</name>
    <name evidence="13" type="ORF">F7Q99_25265</name>
</gene>
<dbReference type="AlphaFoldDB" id="A0A6N7KY58"/>
<feature type="site" description="Important for beta-aspartyl-AMP intermediate formation" evidence="11">
    <location>
        <position position="384"/>
    </location>
</feature>
<dbReference type="CDD" id="cd01991">
    <property type="entry name" value="Asn_synthase_B_C"/>
    <property type="match status" value="1"/>
</dbReference>
<protein>
    <recommendedName>
        <fullName evidence="3">asparagine synthase (glutamine-hydrolyzing)</fullName>
        <ecNumber evidence="3">6.3.5.4</ecNumber>
    </recommendedName>
</protein>
<dbReference type="NCBIfam" id="TIGR01536">
    <property type="entry name" value="asn_synth_AEB"/>
    <property type="match status" value="1"/>
</dbReference>
<dbReference type="InterPro" id="IPR006426">
    <property type="entry name" value="Asn_synth_AEB"/>
</dbReference>
<dbReference type="InterPro" id="IPR001962">
    <property type="entry name" value="Asn_synthase"/>
</dbReference>
<evidence type="ECO:0000256" key="1">
    <source>
        <dbReference type="ARBA" id="ARBA00005187"/>
    </source>
</evidence>
<keyword evidence="5 10" id="KW-0067">ATP-binding</keyword>
<evidence type="ECO:0000256" key="6">
    <source>
        <dbReference type="ARBA" id="ARBA00022888"/>
    </source>
</evidence>
<dbReference type="GO" id="GO:0005524">
    <property type="term" value="F:ATP binding"/>
    <property type="evidence" value="ECO:0007669"/>
    <property type="project" value="UniProtKB-KW"/>
</dbReference>
<evidence type="ECO:0000256" key="4">
    <source>
        <dbReference type="ARBA" id="ARBA00022741"/>
    </source>
</evidence>
<feature type="binding site" evidence="10">
    <location>
        <position position="296"/>
    </location>
    <ligand>
        <name>ATP</name>
        <dbReference type="ChEBI" id="CHEBI:30616"/>
    </ligand>
</feature>
<dbReference type="Proteomes" id="UP000450000">
    <property type="component" value="Unassembled WGS sequence"/>
</dbReference>
<comment type="caution">
    <text evidence="13">The sequence shown here is derived from an EMBL/GenBank/DDBJ whole genome shotgun (WGS) entry which is preliminary data.</text>
</comment>
<dbReference type="RefSeq" id="WP_153465044.1">
    <property type="nucleotide sequence ID" value="NZ_WBOF01000001.1"/>
</dbReference>
<feature type="active site" description="For GATase activity" evidence="9">
    <location>
        <position position="2"/>
    </location>
</feature>
<reference evidence="13 14" key="1">
    <citation type="submission" date="2019-09" db="EMBL/GenBank/DDBJ databases">
        <title>Genome Sequences of Streptomyces kaniharaensis ATCC 21070.</title>
        <authorList>
            <person name="Zhu W."/>
            <person name="De Crecy-Lagard V."/>
            <person name="Richards N.G."/>
        </authorList>
    </citation>
    <scope>NUCLEOTIDE SEQUENCE [LARGE SCALE GENOMIC DNA]</scope>
    <source>
        <strain evidence="13 14">SF-557</strain>
    </source>
</reference>
<keyword evidence="6 9" id="KW-0061">Asparagine biosynthesis</keyword>
<organism evidence="13 14">
    <name type="scientific">Streptomyces kaniharaensis</name>
    <dbReference type="NCBI Taxonomy" id="212423"/>
    <lineage>
        <taxon>Bacteria</taxon>
        <taxon>Bacillati</taxon>
        <taxon>Actinomycetota</taxon>
        <taxon>Actinomycetes</taxon>
        <taxon>Kitasatosporales</taxon>
        <taxon>Streptomycetaceae</taxon>
        <taxon>Streptomyces</taxon>
    </lineage>
</organism>
<dbReference type="Pfam" id="PF00733">
    <property type="entry name" value="Asn_synthase"/>
    <property type="match status" value="1"/>
</dbReference>
<dbReference type="Gene3D" id="3.60.20.10">
    <property type="entry name" value="Glutamine Phosphoribosylpyrophosphate, subunit 1, domain 1"/>
    <property type="match status" value="1"/>
</dbReference>
<evidence type="ECO:0000256" key="10">
    <source>
        <dbReference type="PIRSR" id="PIRSR001589-2"/>
    </source>
</evidence>
<keyword evidence="14" id="KW-1185">Reference proteome</keyword>
<dbReference type="PANTHER" id="PTHR43284">
    <property type="entry name" value="ASPARAGINE SYNTHETASE (GLUTAMINE-HYDROLYZING)"/>
    <property type="match status" value="1"/>
</dbReference>
<dbReference type="EC" id="6.3.5.4" evidence="3"/>
<dbReference type="GO" id="GO:0005829">
    <property type="term" value="C:cytosol"/>
    <property type="evidence" value="ECO:0007669"/>
    <property type="project" value="TreeGrafter"/>
</dbReference>
<dbReference type="OrthoDB" id="9763290at2"/>
<dbReference type="PANTHER" id="PTHR43284:SF1">
    <property type="entry name" value="ASPARAGINE SYNTHETASE"/>
    <property type="match status" value="1"/>
</dbReference>
<dbReference type="SUPFAM" id="SSF52402">
    <property type="entry name" value="Adenine nucleotide alpha hydrolases-like"/>
    <property type="match status" value="1"/>
</dbReference>
<proteinExistence type="inferred from homology"/>
<dbReference type="InterPro" id="IPR029055">
    <property type="entry name" value="Ntn_hydrolases_N"/>
</dbReference>
<evidence type="ECO:0000313" key="14">
    <source>
        <dbReference type="Proteomes" id="UP000450000"/>
    </source>
</evidence>
<dbReference type="InterPro" id="IPR017932">
    <property type="entry name" value="GATase_2_dom"/>
</dbReference>
<evidence type="ECO:0000256" key="3">
    <source>
        <dbReference type="ARBA" id="ARBA00012737"/>
    </source>
</evidence>
<comment type="similarity">
    <text evidence="2">Belongs to the asparagine synthetase family.</text>
</comment>
<evidence type="ECO:0000259" key="12">
    <source>
        <dbReference type="PROSITE" id="PS51278"/>
    </source>
</evidence>
<keyword evidence="7 9" id="KW-0315">Glutamine amidotransferase</keyword>
<evidence type="ECO:0000256" key="2">
    <source>
        <dbReference type="ARBA" id="ARBA00005752"/>
    </source>
</evidence>
<dbReference type="GO" id="GO:0006529">
    <property type="term" value="P:asparagine biosynthetic process"/>
    <property type="evidence" value="ECO:0007669"/>
    <property type="project" value="UniProtKB-KW"/>
</dbReference>
<sequence>MCGITGWVAFERDLTADRIARDVLDAMTATHVCRGPDAGGIHLERHAAIGHRRLAVIDIEGGVQPMTAEHDGRLLAALTYSGEVYNHRELRAELEAAGHRFRTRSDTEVVLRGYLEWGEGLAERLNGMFAFAVWDARREELLLVRDRMGVKPLHYHPTADGVIFGSEPKAVLAHPSVRPVVNLDGLRELLAFTRTPGLTPYQGISEVRPGHVVRVRREGISVRRYWSLEAREHTHNLETTVATVRALLDDIVHRQLEADVPLCTLLSGGLDSSAVTALAARSLGQAGAGPVRSFAVDFTGQGENFHADETRSTPDGPYARLLAQHVGADHDVIELDAADLTDLAHRSAVLRARDLPGGFGDMDVSLLLLFRGVRRTSTVALSGESADELFGGYRWFHDPAAIAADDFPWAVALSGLGGQGTGPREQLLDADLLRKLDLGGYRRARYREALAEVPHLPDADPVERRMREISYLNLTRFVCLLLDRKDRMSMANGLEVRVPFCDHRLVQYVFNTPWSMKSFDGREKSLLRAAVRDVLPAEIADRVKSPYPTTADPHYPVLLRAELAELAAEGKSPVLGLLDRRRLADALAPDTDPQSVRLGVDLALDLNAWLTDYQVTLEL</sequence>
<keyword evidence="4 10" id="KW-0547">Nucleotide-binding</keyword>
<feature type="binding site" evidence="10">
    <location>
        <position position="106"/>
    </location>
    <ligand>
        <name>L-glutamine</name>
        <dbReference type="ChEBI" id="CHEBI:58359"/>
    </ligand>
</feature>